<dbReference type="UniPathway" id="UPA00629">
    <property type="reaction ID" value="UER00684"/>
</dbReference>
<sequence>MNIIEVANYEEMSKASADFILKKIKGSEKVTLGLATGGTPLGTYQELVKDYKKNETSYSHVHTYNLDEYVGLTPDDPESYHAYMCEHLFHPVNMPLEQTNIPNGAAPELLQECLRYDMLIESIGGVDLQLLGIGENGHIGFNEPGTLFSTSTHVVDLTLSTLEANAKYFKDPSKQPTQAITMGIATILKSKEILLLASGERKQEALFHLLRGEVTESVPASALNMHDSVTVIADSQALKLVNSLGK</sequence>
<evidence type="ECO:0000256" key="1">
    <source>
        <dbReference type="ARBA" id="ARBA00000644"/>
    </source>
</evidence>
<dbReference type="HAMAP" id="MF_01241">
    <property type="entry name" value="GlcN6P_deamin"/>
    <property type="match status" value="1"/>
</dbReference>
<dbReference type="Proteomes" id="UP000054099">
    <property type="component" value="Unassembled WGS sequence"/>
</dbReference>
<keyword evidence="3 4" id="KW-0119">Carbohydrate metabolism</keyword>
<comment type="caution">
    <text evidence="4">Lacks conserved residue(s) required for the propagation of feature annotation.</text>
</comment>
<feature type="active site" description="For ring-opening step" evidence="4">
    <location>
        <position position="143"/>
    </location>
</feature>
<dbReference type="OrthoDB" id="9791139at2"/>
<feature type="active site" description="Proton acceptor; for ring-opening step" evidence="4">
    <location>
        <position position="138"/>
    </location>
</feature>
<gene>
    <name evidence="4" type="primary">nagB</name>
    <name evidence="6" type="ORF">AS030_13450</name>
</gene>
<dbReference type="NCBIfam" id="TIGR00502">
    <property type="entry name" value="nagB"/>
    <property type="match status" value="1"/>
</dbReference>
<comment type="function">
    <text evidence="4">Catalyzes the reversible isomerization-deamination of glucosamine 6-phosphate (GlcN6P) to form fructose 6-phosphate (Fru6P) and ammonium ion.</text>
</comment>
<keyword evidence="7" id="KW-1185">Reference proteome</keyword>
<comment type="caution">
    <text evidence="6">The sequence shown here is derived from an EMBL/GenBank/DDBJ whole genome shotgun (WGS) entry which is preliminary data.</text>
</comment>
<dbReference type="CDD" id="cd01399">
    <property type="entry name" value="GlcN6P_deaminase"/>
    <property type="match status" value="1"/>
</dbReference>
<keyword evidence="2 4" id="KW-0378">Hydrolase</keyword>
<dbReference type="GO" id="GO:0005975">
    <property type="term" value="P:carbohydrate metabolic process"/>
    <property type="evidence" value="ECO:0007669"/>
    <property type="project" value="InterPro"/>
</dbReference>
<dbReference type="InterPro" id="IPR037171">
    <property type="entry name" value="NagB/RpiA_transferase-like"/>
</dbReference>
<evidence type="ECO:0000313" key="7">
    <source>
        <dbReference type="Proteomes" id="UP000054099"/>
    </source>
</evidence>
<dbReference type="FunFam" id="3.40.50.1360:FF:000003">
    <property type="entry name" value="Glucosamine-6-phosphate deaminase"/>
    <property type="match status" value="1"/>
</dbReference>
<dbReference type="SUPFAM" id="SSF100950">
    <property type="entry name" value="NagB/RpiA/CoA transferase-like"/>
    <property type="match status" value="1"/>
</dbReference>
<proteinExistence type="inferred from homology"/>
<comment type="pathway">
    <text evidence="4">Amino-sugar metabolism; N-acetylneuraminate degradation; D-fructose 6-phosphate from N-acetylneuraminate: step 5/5.</text>
</comment>
<dbReference type="AlphaFoldDB" id="A0A0V8J962"/>
<comment type="catalytic activity">
    <reaction evidence="1 4">
        <text>alpha-D-glucosamine 6-phosphate + H2O = beta-D-fructose 6-phosphate + NH4(+)</text>
        <dbReference type="Rhea" id="RHEA:12172"/>
        <dbReference type="ChEBI" id="CHEBI:15377"/>
        <dbReference type="ChEBI" id="CHEBI:28938"/>
        <dbReference type="ChEBI" id="CHEBI:57634"/>
        <dbReference type="ChEBI" id="CHEBI:75989"/>
        <dbReference type="EC" id="3.5.99.6"/>
    </reaction>
</comment>
<evidence type="ECO:0000313" key="6">
    <source>
        <dbReference type="EMBL" id="KSU83555.1"/>
    </source>
</evidence>
<evidence type="ECO:0000256" key="3">
    <source>
        <dbReference type="ARBA" id="ARBA00023277"/>
    </source>
</evidence>
<dbReference type="GO" id="GO:0042802">
    <property type="term" value="F:identical protein binding"/>
    <property type="evidence" value="ECO:0007669"/>
    <property type="project" value="TreeGrafter"/>
</dbReference>
<dbReference type="GO" id="GO:0004342">
    <property type="term" value="F:glucosamine-6-phosphate deaminase activity"/>
    <property type="evidence" value="ECO:0007669"/>
    <property type="project" value="UniProtKB-UniRule"/>
</dbReference>
<dbReference type="InterPro" id="IPR018321">
    <property type="entry name" value="Glucosamine6P_isomerase_CS"/>
</dbReference>
<dbReference type="EMBL" id="LNQN01000002">
    <property type="protein sequence ID" value="KSU83555.1"/>
    <property type="molecule type" value="Genomic_DNA"/>
</dbReference>
<feature type="active site" description="Proton acceptor; for enolization step" evidence="4">
    <location>
        <position position="67"/>
    </location>
</feature>
<dbReference type="InterPro" id="IPR004547">
    <property type="entry name" value="Glucosamine6P_isomerase"/>
</dbReference>
<feature type="active site" description="For ring-opening step" evidence="4">
    <location>
        <position position="136"/>
    </location>
</feature>
<dbReference type="PROSITE" id="PS01161">
    <property type="entry name" value="GLC_GALNAC_ISOMERASE"/>
    <property type="match status" value="1"/>
</dbReference>
<dbReference type="PANTHER" id="PTHR11280:SF5">
    <property type="entry name" value="GLUCOSAMINE-6-PHOSPHATE ISOMERASE"/>
    <property type="match status" value="1"/>
</dbReference>
<evidence type="ECO:0000256" key="4">
    <source>
        <dbReference type="HAMAP-Rule" id="MF_01241"/>
    </source>
</evidence>
<dbReference type="GO" id="GO:0019262">
    <property type="term" value="P:N-acetylneuraminate catabolic process"/>
    <property type="evidence" value="ECO:0007669"/>
    <property type="project" value="UniProtKB-UniRule"/>
</dbReference>
<reference evidence="6 7" key="1">
    <citation type="journal article" date="2014" name="Antonie Van Leeuwenhoek">
        <title>Fictibacillus enclensis sp. nov., isolated from marine sediment.</title>
        <authorList>
            <person name="Dastager S.G."/>
            <person name="Mawlankar R."/>
            <person name="Srinivasan K."/>
            <person name="Tang S.K."/>
            <person name="Lee J.C."/>
            <person name="Ramana V.V."/>
            <person name="Shouche Y.S."/>
        </authorList>
    </citation>
    <scope>NUCLEOTIDE SEQUENCE [LARGE SCALE GENOMIC DNA]</scope>
    <source>
        <strain evidence="6 7">NIO-1003</strain>
    </source>
</reference>
<dbReference type="GO" id="GO:0006043">
    <property type="term" value="P:glucosamine catabolic process"/>
    <property type="evidence" value="ECO:0007669"/>
    <property type="project" value="TreeGrafter"/>
</dbReference>
<dbReference type="Pfam" id="PF01182">
    <property type="entry name" value="Glucosamine_iso"/>
    <property type="match status" value="1"/>
</dbReference>
<dbReference type="GO" id="GO:0005737">
    <property type="term" value="C:cytoplasm"/>
    <property type="evidence" value="ECO:0007669"/>
    <property type="project" value="TreeGrafter"/>
</dbReference>
<evidence type="ECO:0000259" key="5">
    <source>
        <dbReference type="Pfam" id="PF01182"/>
    </source>
</evidence>
<evidence type="ECO:0000256" key="2">
    <source>
        <dbReference type="ARBA" id="ARBA00022801"/>
    </source>
</evidence>
<comment type="similarity">
    <text evidence="4">Belongs to the glucosamine/galactosamine-6-phosphate isomerase family. NagB subfamily.</text>
</comment>
<dbReference type="InterPro" id="IPR006148">
    <property type="entry name" value="Glc/Gal-6P_isomerase"/>
</dbReference>
<dbReference type="GO" id="GO:0006046">
    <property type="term" value="P:N-acetylglucosamine catabolic process"/>
    <property type="evidence" value="ECO:0007669"/>
    <property type="project" value="UniProtKB-UniRule"/>
</dbReference>
<dbReference type="EC" id="3.5.99.6" evidence="4"/>
<protein>
    <recommendedName>
        <fullName evidence="4">Glucosamine-6-phosphate deaminase</fullName>
        <ecNumber evidence="4">3.5.99.6</ecNumber>
    </recommendedName>
    <alternativeName>
        <fullName evidence="4">GlcN6P deaminase</fullName>
        <shortName evidence="4">GNPDA</shortName>
    </alternativeName>
    <alternativeName>
        <fullName evidence="4">Glucosamine-6-phosphate isomerase</fullName>
    </alternativeName>
</protein>
<accession>A0A0V8J962</accession>
<name>A0A0V8J962_9BACL</name>
<dbReference type="RefSeq" id="WP_061972394.1">
    <property type="nucleotide sequence ID" value="NZ_FMAV01000002.1"/>
</dbReference>
<feature type="domain" description="Glucosamine/galactosamine-6-phosphate isomerase" evidence="5">
    <location>
        <begin position="12"/>
        <end position="228"/>
    </location>
</feature>
<dbReference type="PANTHER" id="PTHR11280">
    <property type="entry name" value="GLUCOSAMINE-6-PHOSPHATE ISOMERASE"/>
    <property type="match status" value="1"/>
</dbReference>
<organism evidence="6 7">
    <name type="scientific">Fictibacillus enclensis</name>
    <dbReference type="NCBI Taxonomy" id="1017270"/>
    <lineage>
        <taxon>Bacteria</taxon>
        <taxon>Bacillati</taxon>
        <taxon>Bacillota</taxon>
        <taxon>Bacilli</taxon>
        <taxon>Bacillales</taxon>
        <taxon>Fictibacillaceae</taxon>
        <taxon>Fictibacillus</taxon>
    </lineage>
</organism>
<dbReference type="Gene3D" id="3.40.50.1360">
    <property type="match status" value="1"/>
</dbReference>